<organism evidence="7 8">
    <name type="scientific">Echinicola vietnamensis (strain DSM 17526 / LMG 23754 / KMM 6221)</name>
    <dbReference type="NCBI Taxonomy" id="926556"/>
    <lineage>
        <taxon>Bacteria</taxon>
        <taxon>Pseudomonadati</taxon>
        <taxon>Bacteroidota</taxon>
        <taxon>Cytophagia</taxon>
        <taxon>Cytophagales</taxon>
        <taxon>Cyclobacteriaceae</taxon>
        <taxon>Echinicola</taxon>
    </lineage>
</organism>
<reference evidence="8" key="1">
    <citation type="submission" date="2012-02" db="EMBL/GenBank/DDBJ databases">
        <title>The complete genome of Echinicola vietnamensis DSM 17526.</title>
        <authorList>
            <person name="Lucas S."/>
            <person name="Copeland A."/>
            <person name="Lapidus A."/>
            <person name="Glavina del Rio T."/>
            <person name="Dalin E."/>
            <person name="Tice H."/>
            <person name="Bruce D."/>
            <person name="Goodwin L."/>
            <person name="Pitluck S."/>
            <person name="Peters L."/>
            <person name="Ovchinnikova G."/>
            <person name="Teshima H."/>
            <person name="Kyrpides N."/>
            <person name="Mavromatis K."/>
            <person name="Ivanova N."/>
            <person name="Brettin T."/>
            <person name="Detter J.C."/>
            <person name="Han C."/>
            <person name="Larimer F."/>
            <person name="Land M."/>
            <person name="Hauser L."/>
            <person name="Markowitz V."/>
            <person name="Cheng J.-F."/>
            <person name="Hugenholtz P."/>
            <person name="Woyke T."/>
            <person name="Wu D."/>
            <person name="Brambilla E."/>
            <person name="Klenk H.-P."/>
            <person name="Eisen J.A."/>
        </authorList>
    </citation>
    <scope>NUCLEOTIDE SEQUENCE [LARGE SCALE GENOMIC DNA]</scope>
    <source>
        <strain evidence="8">DSM 17526 / LMG 23754 / KMM 6221</strain>
    </source>
</reference>
<dbReference type="PANTHER" id="PTHR30026">
    <property type="entry name" value="OUTER MEMBRANE PROTEIN TOLC"/>
    <property type="match status" value="1"/>
</dbReference>
<keyword evidence="8" id="KW-1185">Reference proteome</keyword>
<dbReference type="eggNOG" id="COG1538">
    <property type="taxonomic scope" value="Bacteria"/>
</dbReference>
<feature type="signal peptide" evidence="6">
    <location>
        <begin position="1"/>
        <end position="20"/>
    </location>
</feature>
<dbReference type="GO" id="GO:0015288">
    <property type="term" value="F:porin activity"/>
    <property type="evidence" value="ECO:0007669"/>
    <property type="project" value="TreeGrafter"/>
</dbReference>
<dbReference type="STRING" id="926556.Echvi_1401"/>
<dbReference type="GO" id="GO:0015562">
    <property type="term" value="F:efflux transmembrane transporter activity"/>
    <property type="evidence" value="ECO:0007669"/>
    <property type="project" value="InterPro"/>
</dbReference>
<dbReference type="Gene3D" id="1.20.1600.10">
    <property type="entry name" value="Outer membrane efflux proteins (OEP)"/>
    <property type="match status" value="1"/>
</dbReference>
<dbReference type="SUPFAM" id="SSF56954">
    <property type="entry name" value="Outer membrane efflux proteins (OEP)"/>
    <property type="match status" value="1"/>
</dbReference>
<evidence type="ECO:0000256" key="3">
    <source>
        <dbReference type="ARBA" id="ARBA00022692"/>
    </source>
</evidence>
<evidence type="ECO:0000256" key="5">
    <source>
        <dbReference type="ARBA" id="ARBA00023237"/>
    </source>
</evidence>
<keyword evidence="3" id="KW-0812">Transmembrane</keyword>
<dbReference type="PANTHER" id="PTHR30026:SF20">
    <property type="entry name" value="OUTER MEMBRANE PROTEIN TOLC"/>
    <property type="match status" value="1"/>
</dbReference>
<dbReference type="RefSeq" id="WP_015265232.1">
    <property type="nucleotide sequence ID" value="NC_019904.1"/>
</dbReference>
<dbReference type="InterPro" id="IPR051906">
    <property type="entry name" value="TolC-like"/>
</dbReference>
<comment type="subcellular location">
    <subcellularLocation>
        <location evidence="1">Cell outer membrane</location>
    </subcellularLocation>
</comment>
<dbReference type="KEGG" id="evi:Echvi_1401"/>
<evidence type="ECO:0000256" key="6">
    <source>
        <dbReference type="SAM" id="SignalP"/>
    </source>
</evidence>
<evidence type="ECO:0000256" key="2">
    <source>
        <dbReference type="ARBA" id="ARBA00022452"/>
    </source>
</evidence>
<keyword evidence="6" id="KW-0732">Signal</keyword>
<evidence type="ECO:0000313" key="7">
    <source>
        <dbReference type="EMBL" id="AGA77669.1"/>
    </source>
</evidence>
<accession>L0FUU4</accession>
<sequence length="394" mass="45265">MIKNIVFALCGCLLSLSVFAQTTSIESILKQVEQNNQELKALSEYMDSKRLELKSGNNLPDPQLGAYYLPFGDHSTADYTEFQISQSFEFPTVYSARGSLIDKQSAQLELDYQTKRQDILTQAKVHCLNLIYLNKRLNTETLRVEQARQVFEQAQKLYEKEQIGILELNKAKVAWMQEQFKVRQIENDVKNTLLQLTNLNGGTEIDFTSEEYSASLVLAGKDSIWQEKQAQDPELMQLKQQEAIAQQSLNLAKSKSLPNLTAGYNSQGVAGERFSGIYAGISIPLWSNRNKVKAAQSQLGYQQTFTSSRTLQAYAFFEKQYNDYQIMLSKFQEYETTLSGLNSDELLLQAYQLGELSFLEYYMELQFYRQAYDAMLNMQYQLHISQNQLLKHQL</sequence>
<dbReference type="EMBL" id="CP003346">
    <property type="protein sequence ID" value="AGA77669.1"/>
    <property type="molecule type" value="Genomic_DNA"/>
</dbReference>
<proteinExistence type="predicted"/>
<dbReference type="Proteomes" id="UP000010796">
    <property type="component" value="Chromosome"/>
</dbReference>
<gene>
    <name evidence="7" type="ordered locus">Echvi_1401</name>
</gene>
<keyword evidence="4" id="KW-0472">Membrane</keyword>
<dbReference type="GO" id="GO:1990281">
    <property type="term" value="C:efflux pump complex"/>
    <property type="evidence" value="ECO:0007669"/>
    <property type="project" value="TreeGrafter"/>
</dbReference>
<dbReference type="HOGENOM" id="CLU_701774_0_0_10"/>
<evidence type="ECO:0000313" key="8">
    <source>
        <dbReference type="Proteomes" id="UP000010796"/>
    </source>
</evidence>
<dbReference type="AlphaFoldDB" id="L0FUU4"/>
<keyword evidence="5" id="KW-0998">Cell outer membrane</keyword>
<evidence type="ECO:0000256" key="1">
    <source>
        <dbReference type="ARBA" id="ARBA00004442"/>
    </source>
</evidence>
<dbReference type="OrthoDB" id="712316at2"/>
<feature type="chain" id="PRO_5003941945" evidence="6">
    <location>
        <begin position="21"/>
        <end position="394"/>
    </location>
</feature>
<keyword evidence="2" id="KW-1134">Transmembrane beta strand</keyword>
<name>L0FUU4_ECHVK</name>
<dbReference type="GO" id="GO:0009279">
    <property type="term" value="C:cell outer membrane"/>
    <property type="evidence" value="ECO:0007669"/>
    <property type="project" value="UniProtKB-SubCell"/>
</dbReference>
<evidence type="ECO:0000256" key="4">
    <source>
        <dbReference type="ARBA" id="ARBA00023136"/>
    </source>
</evidence>
<protein>
    <submittedName>
        <fullName evidence="7">Outer membrane protein</fullName>
    </submittedName>
</protein>